<name>A0A235BN54_UNCW3</name>
<comment type="domain">
    <text evidence="8">Domain I is involved in oligomerization and binding regulators, domain II is flexibile and of varying length in different bacteria, domain III forms the AAA+ region, while domain IV binds dsDNA.</text>
</comment>
<dbReference type="Pfam" id="PF00308">
    <property type="entry name" value="Bac_DnaA"/>
    <property type="match status" value="1"/>
</dbReference>
<dbReference type="InterPro" id="IPR013317">
    <property type="entry name" value="DnaA_dom"/>
</dbReference>
<feature type="domain" description="AAA+ ATPase" evidence="12">
    <location>
        <begin position="146"/>
        <end position="275"/>
    </location>
</feature>
<keyword evidence="6 8" id="KW-0446">Lipid-binding</keyword>
<dbReference type="GO" id="GO:0008289">
    <property type="term" value="F:lipid binding"/>
    <property type="evidence" value="ECO:0007669"/>
    <property type="project" value="UniProtKB-KW"/>
</dbReference>
<feature type="binding site" evidence="8">
    <location>
        <position position="160"/>
    </location>
    <ligand>
        <name>ATP</name>
        <dbReference type="ChEBI" id="CHEBI:30616"/>
    </ligand>
</feature>
<dbReference type="GO" id="GO:0005886">
    <property type="term" value="C:plasma membrane"/>
    <property type="evidence" value="ECO:0007669"/>
    <property type="project" value="TreeGrafter"/>
</dbReference>
<dbReference type="InterPro" id="IPR003593">
    <property type="entry name" value="AAA+_ATPase"/>
</dbReference>
<dbReference type="SUPFAM" id="SSF52540">
    <property type="entry name" value="P-loop containing nucleoside triphosphate hydrolases"/>
    <property type="match status" value="1"/>
</dbReference>
<comment type="subcellular location">
    <subcellularLocation>
        <location evidence="8">Cytoplasm</location>
    </subcellularLocation>
</comment>
<evidence type="ECO:0000256" key="4">
    <source>
        <dbReference type="ARBA" id="ARBA00022741"/>
    </source>
</evidence>
<evidence type="ECO:0000259" key="12">
    <source>
        <dbReference type="SMART" id="SM00382"/>
    </source>
</evidence>
<keyword evidence="2 8" id="KW-0963">Cytoplasm</keyword>
<dbReference type="Proteomes" id="UP000215215">
    <property type="component" value="Unassembled WGS sequence"/>
</dbReference>
<dbReference type="InterPro" id="IPR001957">
    <property type="entry name" value="Chromosome_initiator_DnaA"/>
</dbReference>
<comment type="function">
    <text evidence="8 10">Plays an essential role in the initiation and regulation of chromosomal replication. ATP-DnaA binds to the origin of replication (oriC) to initiate formation of the DNA replication initiation complex once per cell cycle. Binds the DnaA box (a 9 base pair repeat at the origin) and separates the double-stranded (ds)DNA. Forms a right-handed helical filament on oriC DNA; dsDNA binds to the exterior of the filament while single-stranded (ss)DNA is stabiized in the filament's interior. The ATP-DnaA-oriC complex binds and stabilizes one strand of the AT-rich DNA unwinding element (DUE), permitting loading of DNA polymerase. After initiation quickly degrades to an ADP-DnaA complex that is not apt for DNA replication. Binds acidic phospholipids.</text>
</comment>
<dbReference type="SMART" id="SM00382">
    <property type="entry name" value="AAA"/>
    <property type="match status" value="1"/>
</dbReference>
<dbReference type="InterPro" id="IPR024633">
    <property type="entry name" value="DnaA_N_dom"/>
</dbReference>
<dbReference type="Gene3D" id="3.40.50.300">
    <property type="entry name" value="P-loop containing nucleotide triphosphate hydrolases"/>
    <property type="match status" value="1"/>
</dbReference>
<dbReference type="CDD" id="cd00009">
    <property type="entry name" value="AAA"/>
    <property type="match status" value="1"/>
</dbReference>
<keyword evidence="7 8" id="KW-0238">DNA-binding</keyword>
<dbReference type="InterPro" id="IPR013159">
    <property type="entry name" value="DnaA_C"/>
</dbReference>
<keyword evidence="5 8" id="KW-0067">ATP-binding</keyword>
<evidence type="ECO:0000256" key="1">
    <source>
        <dbReference type="ARBA" id="ARBA00006583"/>
    </source>
</evidence>
<dbReference type="GO" id="GO:0003688">
    <property type="term" value="F:DNA replication origin binding"/>
    <property type="evidence" value="ECO:0007669"/>
    <property type="project" value="UniProtKB-UniRule"/>
</dbReference>
<dbReference type="PANTHER" id="PTHR30050:SF2">
    <property type="entry name" value="CHROMOSOMAL REPLICATION INITIATOR PROTEIN DNAA"/>
    <property type="match status" value="1"/>
</dbReference>
<dbReference type="InterPro" id="IPR020591">
    <property type="entry name" value="Chromosome_initiator_DnaA-like"/>
</dbReference>
<keyword evidence="3 8" id="KW-0235">DNA replication</keyword>
<evidence type="ECO:0000313" key="14">
    <source>
        <dbReference type="EMBL" id="OYD13701.1"/>
    </source>
</evidence>
<comment type="caution">
    <text evidence="8">Lacks conserved residue(s) required for the propagation of feature annotation.</text>
</comment>
<feature type="region of interest" description="Domain IV, binds dsDNA" evidence="8">
    <location>
        <begin position="330"/>
        <end position="453"/>
    </location>
</feature>
<dbReference type="PRINTS" id="PR00051">
    <property type="entry name" value="DNAA"/>
</dbReference>
<evidence type="ECO:0000256" key="11">
    <source>
        <dbReference type="RuleBase" id="RU004227"/>
    </source>
</evidence>
<evidence type="ECO:0000256" key="2">
    <source>
        <dbReference type="ARBA" id="ARBA00022490"/>
    </source>
</evidence>
<feature type="region of interest" description="Domain III, AAA+ region" evidence="8">
    <location>
        <begin position="113"/>
        <end position="329"/>
    </location>
</feature>
<dbReference type="GO" id="GO:0006275">
    <property type="term" value="P:regulation of DNA replication"/>
    <property type="evidence" value="ECO:0007669"/>
    <property type="project" value="UniProtKB-UniRule"/>
</dbReference>
<dbReference type="FunFam" id="3.40.50.300:FF:000668">
    <property type="entry name" value="Chromosomal replication initiator protein DnaA"/>
    <property type="match status" value="1"/>
</dbReference>
<comment type="caution">
    <text evidence="14">The sequence shown here is derived from an EMBL/GenBank/DDBJ whole genome shotgun (WGS) entry which is preliminary data.</text>
</comment>
<accession>A0A235BN54</accession>
<dbReference type="InterPro" id="IPR010921">
    <property type="entry name" value="Trp_repressor/repl_initiator"/>
</dbReference>
<feature type="region of interest" description="Domain I, interacts with DnaA modulators" evidence="8">
    <location>
        <begin position="1"/>
        <end position="99"/>
    </location>
</feature>
<feature type="binding site" evidence="8">
    <location>
        <position position="159"/>
    </location>
    <ligand>
        <name>ATP</name>
        <dbReference type="ChEBI" id="CHEBI:30616"/>
    </ligand>
</feature>
<dbReference type="Pfam" id="PF08299">
    <property type="entry name" value="Bac_DnaA_C"/>
    <property type="match status" value="1"/>
</dbReference>
<dbReference type="InterPro" id="IPR038454">
    <property type="entry name" value="DnaA_N_sf"/>
</dbReference>
<dbReference type="CDD" id="cd06571">
    <property type="entry name" value="Bac_DnaA_C"/>
    <property type="match status" value="1"/>
</dbReference>
<organism evidence="14 15">
    <name type="scientific">candidate division WOR-3 bacterium JGI_Cruoil_03_44_89</name>
    <dbReference type="NCBI Taxonomy" id="1973748"/>
    <lineage>
        <taxon>Bacteria</taxon>
        <taxon>Bacteria division WOR-3</taxon>
    </lineage>
</organism>
<feature type="domain" description="Chromosomal replication initiator DnaA C-terminal" evidence="13">
    <location>
        <begin position="358"/>
        <end position="427"/>
    </location>
</feature>
<comment type="subunit">
    <text evidence="8">Oligomerizes as a right-handed, spiral filament on DNA at oriC.</text>
</comment>
<feature type="binding site" evidence="8">
    <location>
        <position position="157"/>
    </location>
    <ligand>
        <name>ATP</name>
        <dbReference type="ChEBI" id="CHEBI:30616"/>
    </ligand>
</feature>
<dbReference type="GO" id="GO:0006270">
    <property type="term" value="P:DNA replication initiation"/>
    <property type="evidence" value="ECO:0007669"/>
    <property type="project" value="UniProtKB-UniRule"/>
</dbReference>
<evidence type="ECO:0000259" key="13">
    <source>
        <dbReference type="SMART" id="SM00760"/>
    </source>
</evidence>
<evidence type="ECO:0000256" key="10">
    <source>
        <dbReference type="RuleBase" id="RU000577"/>
    </source>
</evidence>
<dbReference type="AlphaFoldDB" id="A0A235BN54"/>
<dbReference type="EMBL" id="NOZQ01000222">
    <property type="protein sequence ID" value="OYD13701.1"/>
    <property type="molecule type" value="Genomic_DNA"/>
</dbReference>
<evidence type="ECO:0000313" key="15">
    <source>
        <dbReference type="Proteomes" id="UP000215215"/>
    </source>
</evidence>
<dbReference type="NCBIfam" id="TIGR00362">
    <property type="entry name" value="DnaA"/>
    <property type="match status" value="1"/>
</dbReference>
<proteinExistence type="inferred from homology"/>
<dbReference type="SMART" id="SM00760">
    <property type="entry name" value="Bac_DnaA_C"/>
    <property type="match status" value="1"/>
</dbReference>
<dbReference type="Gene3D" id="1.10.8.60">
    <property type="match status" value="1"/>
</dbReference>
<dbReference type="Pfam" id="PF11638">
    <property type="entry name" value="DnaA_N"/>
    <property type="match status" value="1"/>
</dbReference>
<dbReference type="PANTHER" id="PTHR30050">
    <property type="entry name" value="CHROMOSOMAL REPLICATION INITIATOR PROTEIN DNAA"/>
    <property type="match status" value="1"/>
</dbReference>
<evidence type="ECO:0000256" key="3">
    <source>
        <dbReference type="ARBA" id="ARBA00022705"/>
    </source>
</evidence>
<dbReference type="Gene3D" id="1.10.1750.10">
    <property type="match status" value="1"/>
</dbReference>
<dbReference type="GO" id="GO:0005524">
    <property type="term" value="F:ATP binding"/>
    <property type="evidence" value="ECO:0007669"/>
    <property type="project" value="UniProtKB-UniRule"/>
</dbReference>
<comment type="similarity">
    <text evidence="1 8 11">Belongs to the DnaA family.</text>
</comment>
<protein>
    <recommendedName>
        <fullName evidence="8 9">Chromosomal replication initiator protein DnaA</fullName>
    </recommendedName>
</protein>
<dbReference type="GO" id="GO:0005737">
    <property type="term" value="C:cytoplasm"/>
    <property type="evidence" value="ECO:0007669"/>
    <property type="project" value="UniProtKB-SubCell"/>
</dbReference>
<evidence type="ECO:0000256" key="8">
    <source>
        <dbReference type="HAMAP-Rule" id="MF_00377"/>
    </source>
</evidence>
<feature type="binding site" evidence="8">
    <location>
        <position position="161"/>
    </location>
    <ligand>
        <name>ATP</name>
        <dbReference type="ChEBI" id="CHEBI:30616"/>
    </ligand>
</feature>
<dbReference type="InterPro" id="IPR027417">
    <property type="entry name" value="P-loop_NTPase"/>
</dbReference>
<evidence type="ECO:0000256" key="9">
    <source>
        <dbReference type="NCBIfam" id="TIGR00362"/>
    </source>
</evidence>
<keyword evidence="4 8" id="KW-0547">Nucleotide-binding</keyword>
<evidence type="ECO:0000256" key="7">
    <source>
        <dbReference type="ARBA" id="ARBA00023125"/>
    </source>
</evidence>
<dbReference type="HAMAP" id="MF_00377">
    <property type="entry name" value="DnaA_bact"/>
    <property type="match status" value="1"/>
</dbReference>
<reference evidence="14 15" key="1">
    <citation type="submission" date="2017-07" db="EMBL/GenBank/DDBJ databases">
        <title>Recovery of genomes from metagenomes via a dereplication, aggregation, and scoring strategy.</title>
        <authorList>
            <person name="Sieber C.M."/>
            <person name="Probst A.J."/>
            <person name="Sharrar A."/>
            <person name="Thomas B.C."/>
            <person name="Hess M."/>
            <person name="Tringe S.G."/>
            <person name="Banfield J.F."/>
        </authorList>
    </citation>
    <scope>NUCLEOTIDE SEQUENCE [LARGE SCALE GENOMIC DNA]</scope>
    <source>
        <strain evidence="14">JGI_Cruoil_03_44_89</strain>
    </source>
</reference>
<evidence type="ECO:0000256" key="5">
    <source>
        <dbReference type="ARBA" id="ARBA00022840"/>
    </source>
</evidence>
<dbReference type="Gene3D" id="3.30.300.180">
    <property type="match status" value="1"/>
</dbReference>
<evidence type="ECO:0000256" key="6">
    <source>
        <dbReference type="ARBA" id="ARBA00023121"/>
    </source>
</evidence>
<dbReference type="SUPFAM" id="SSF48295">
    <property type="entry name" value="TrpR-like"/>
    <property type="match status" value="1"/>
</dbReference>
<sequence length="453" mass="51358">MIIGVIPVENIQQDKADEIWNGVLSILSDKIPPQSFKTWLEPTKGAFTKGNILTVDVPNMFFVDWIEEHYRDIIETALNSVAGGNISIKLNPIEKGIKPKTRKVKLYHIDAYNLQKRYTFDTFVVGSGNRFANAATLAVAKSPGQAYNPLFIYGAVGLGKTHLLQAIGNYIRENNPDLKVYYTSCEKFLNEMVDAIQNGATIQFKKRYRGKDILLIDDMQFIQNKEGLQEEIFHTFNSLHDKGKQVVMTSDRPPIEIEGIEERLLSRFQWGLVCDLKPPDFETRIAILKKKAELAGATVSNDILHYIAHRVKSNIRELEGALVTLLALTSLTDMQLTLESSEQILNDILGREKINKLTVEKIQEVVSDHYTVTPQALRGKRRTRSISFPRQVAIYISREYTNLPLKAIGKAFGGRDHSTVLHDYEKIKSLMEKNNEIKDDVELIVKKAKNTNV</sequence>
<gene>
    <name evidence="8" type="primary">dnaA</name>
    <name evidence="14" type="ORF">CH333_10260</name>
</gene>